<name>A0A7D9HHV4_PARCT</name>
<dbReference type="EMBL" id="CACRXK020000843">
    <property type="protein sequence ID" value="CAB3985222.1"/>
    <property type="molecule type" value="Genomic_DNA"/>
</dbReference>
<evidence type="ECO:0000256" key="2">
    <source>
        <dbReference type="ARBA" id="ARBA00022723"/>
    </source>
</evidence>
<keyword evidence="2" id="KW-0479">Metal-binding</keyword>
<dbReference type="GO" id="GO:0003899">
    <property type="term" value="F:DNA-directed RNA polymerase activity"/>
    <property type="evidence" value="ECO:0007669"/>
    <property type="project" value="UniProtKB-EC"/>
</dbReference>
<reference evidence="4" key="1">
    <citation type="submission" date="2020-04" db="EMBL/GenBank/DDBJ databases">
        <authorList>
            <person name="Alioto T."/>
            <person name="Alioto T."/>
            <person name="Gomez Garrido J."/>
        </authorList>
    </citation>
    <scope>NUCLEOTIDE SEQUENCE</scope>
    <source>
        <strain evidence="4">A484AB</strain>
    </source>
</reference>
<comment type="caution">
    <text evidence="4">The sequence shown here is derived from an EMBL/GenBank/DDBJ whole genome shotgun (WGS) entry which is preliminary data.</text>
</comment>
<dbReference type="PANTHER" id="PTHR48446">
    <property type="entry name" value="DNA-DIRECTED RNA POLYMERASE SUBUNIT BETA' N-TERMINAL SECTION"/>
    <property type="match status" value="1"/>
</dbReference>
<dbReference type="PANTHER" id="PTHR48446:SF1">
    <property type="entry name" value="DNA-DIRECTED RNA POLYMERASE SUBUNIT BETA' N-TERMINAL SECTION"/>
    <property type="match status" value="1"/>
</dbReference>
<dbReference type="SUPFAM" id="SSF64484">
    <property type="entry name" value="beta and beta-prime subunits of DNA dependent RNA-polymerase"/>
    <property type="match status" value="1"/>
</dbReference>
<feature type="non-terminal residue" evidence="4">
    <location>
        <position position="107"/>
    </location>
</feature>
<dbReference type="GO" id="GO:0006351">
    <property type="term" value="P:DNA-templated transcription"/>
    <property type="evidence" value="ECO:0007669"/>
    <property type="project" value="InterPro"/>
</dbReference>
<dbReference type="OrthoDB" id="270392at2759"/>
<evidence type="ECO:0000256" key="3">
    <source>
        <dbReference type="ARBA" id="ARBA00022833"/>
    </source>
</evidence>
<dbReference type="Pfam" id="PF04998">
    <property type="entry name" value="RNA_pol_Rpb1_5"/>
    <property type="match status" value="1"/>
</dbReference>
<dbReference type="GO" id="GO:0003677">
    <property type="term" value="F:DNA binding"/>
    <property type="evidence" value="ECO:0007669"/>
    <property type="project" value="InterPro"/>
</dbReference>
<proteinExistence type="predicted"/>
<dbReference type="AlphaFoldDB" id="A0A7D9HHV4"/>
<accession>A0A7D9HHV4</accession>
<dbReference type="InterPro" id="IPR015700">
    <property type="entry name" value="RPC1"/>
</dbReference>
<dbReference type="EC" id="2.7.7.6" evidence="1"/>
<dbReference type="Proteomes" id="UP001152795">
    <property type="component" value="Unassembled WGS sequence"/>
</dbReference>
<sequence>GTATSSNNTIEVERCLGIEAARVTIINEIVYTMTNHGMSIDARHVMLLADLMSFKGEILGITRFGLAKMKESVLMLASPGVSECIIMGIPMAIGTGMFSLLNKYPFI</sequence>
<dbReference type="GO" id="GO:0000428">
    <property type="term" value="C:DNA-directed RNA polymerase complex"/>
    <property type="evidence" value="ECO:0007669"/>
    <property type="project" value="UniProtKB-KW"/>
</dbReference>
<keyword evidence="4" id="KW-0804">Transcription</keyword>
<evidence type="ECO:0000313" key="5">
    <source>
        <dbReference type="Proteomes" id="UP001152795"/>
    </source>
</evidence>
<gene>
    <name evidence="4" type="ORF">PACLA_8A027575</name>
</gene>
<evidence type="ECO:0000313" key="4">
    <source>
        <dbReference type="EMBL" id="CAB3985222.1"/>
    </source>
</evidence>
<dbReference type="InterPro" id="IPR007081">
    <property type="entry name" value="RNA_pol_Rpb1_5"/>
</dbReference>
<keyword evidence="5" id="KW-1185">Reference proteome</keyword>
<protein>
    <recommendedName>
        <fullName evidence="1">DNA-directed RNA polymerase</fullName>
        <ecNumber evidence="1">2.7.7.6</ecNumber>
    </recommendedName>
</protein>
<dbReference type="GO" id="GO:0046872">
    <property type="term" value="F:metal ion binding"/>
    <property type="evidence" value="ECO:0007669"/>
    <property type="project" value="UniProtKB-KW"/>
</dbReference>
<evidence type="ECO:0000256" key="1">
    <source>
        <dbReference type="ARBA" id="ARBA00012418"/>
    </source>
</evidence>
<organism evidence="4 5">
    <name type="scientific">Paramuricea clavata</name>
    <name type="common">Red gorgonian</name>
    <name type="synonym">Violescent sea-whip</name>
    <dbReference type="NCBI Taxonomy" id="317549"/>
    <lineage>
        <taxon>Eukaryota</taxon>
        <taxon>Metazoa</taxon>
        <taxon>Cnidaria</taxon>
        <taxon>Anthozoa</taxon>
        <taxon>Octocorallia</taxon>
        <taxon>Malacalcyonacea</taxon>
        <taxon>Plexauridae</taxon>
        <taxon>Paramuricea</taxon>
    </lineage>
</organism>
<keyword evidence="3" id="KW-0862">Zinc</keyword>
<keyword evidence="4" id="KW-0240">DNA-directed RNA polymerase</keyword>